<evidence type="ECO:0000313" key="2">
    <source>
        <dbReference type="Proteomes" id="UP000316242"/>
    </source>
</evidence>
<accession>A0ABQ0RLR4</accession>
<evidence type="ECO:0008006" key="3">
    <source>
        <dbReference type="Google" id="ProtNLM"/>
    </source>
</evidence>
<reference evidence="1 2" key="1">
    <citation type="submission" date="2019-06" db="EMBL/GenBank/DDBJ databases">
        <title>Whole genome shotgun sequence of Glutamicibacter nicotianae NBRC 14234.</title>
        <authorList>
            <person name="Hosoyama A."/>
            <person name="Uohara A."/>
            <person name="Ohji S."/>
            <person name="Ichikawa N."/>
        </authorList>
    </citation>
    <scope>NUCLEOTIDE SEQUENCE [LARGE SCALE GENOMIC DNA]</scope>
    <source>
        <strain evidence="1 2">NBRC 14234</strain>
    </source>
</reference>
<dbReference type="EMBL" id="BJNE01000007">
    <property type="protein sequence ID" value="GEC12719.1"/>
    <property type="molecule type" value="Genomic_DNA"/>
</dbReference>
<keyword evidence="2" id="KW-1185">Reference proteome</keyword>
<proteinExistence type="predicted"/>
<organism evidence="1 2">
    <name type="scientific">Glutamicibacter nicotianae</name>
    <name type="common">Arthrobacter nicotianae</name>
    <dbReference type="NCBI Taxonomy" id="37929"/>
    <lineage>
        <taxon>Bacteria</taxon>
        <taxon>Bacillati</taxon>
        <taxon>Actinomycetota</taxon>
        <taxon>Actinomycetes</taxon>
        <taxon>Micrococcales</taxon>
        <taxon>Micrococcaceae</taxon>
        <taxon>Glutamicibacter</taxon>
    </lineage>
</organism>
<protein>
    <recommendedName>
        <fullName evidence="3">HNH endonuclease</fullName>
    </recommendedName>
</protein>
<evidence type="ECO:0000313" key="1">
    <source>
        <dbReference type="EMBL" id="GEC12719.1"/>
    </source>
</evidence>
<dbReference type="Proteomes" id="UP000316242">
    <property type="component" value="Unassembled WGS sequence"/>
</dbReference>
<sequence length="245" mass="27042">MPEHKDAADCGCWGCQSIAREGAGVCVVHLVAEQDKVPPAASTDLNLCPTCDDRMRADLHLVADRWDEAQDALHPSRGGDSERHAQRTEAPLPLNVSVSDALMIVRDNIWSVALRLVDDHPGLSLPADQTTPSLAEWLAKWQMLKIAGSPDKSFTRQAYWWVAEAADQIAAKTYGVETTVEIPHQFCKRPGCKGQLLIAERSDGVKTVRCSADAHHAVQWDTWSKMLKASRPQRRGARPPRLGRV</sequence>
<name>A0ABQ0RLR4_GLUNI</name>
<comment type="caution">
    <text evidence="1">The sequence shown here is derived from an EMBL/GenBank/DDBJ whole genome shotgun (WGS) entry which is preliminary data.</text>
</comment>
<gene>
    <name evidence="1" type="ORF">ANI01nite_19220</name>
</gene>